<dbReference type="InterPro" id="IPR036423">
    <property type="entry name" value="SOD-like_Cu/Zn_dom_sf"/>
</dbReference>
<dbReference type="Proteomes" id="UP001319104">
    <property type="component" value="Unassembled WGS sequence"/>
</dbReference>
<dbReference type="GO" id="GO:0046872">
    <property type="term" value="F:metal ion binding"/>
    <property type="evidence" value="ECO:0007669"/>
    <property type="project" value="InterPro"/>
</dbReference>
<sequence length="164" mass="17096">MKALLNPLTLLVVIIGCLVSVGCSDDDDAPREKAKIYTLNALPGFNNPGNVIFQKDGSNATLVTIQLEGTEDGAIHPAHIHANSVAEGGPIVVDLTSVDGSTGRSQTRVTMFDNGTPVTYEELITYNGHVNVHLSMEDLATLIAEGNIGSNAPSAPSPPNGTGY</sequence>
<comment type="caution">
    <text evidence="2">The sequence shown here is derived from an EMBL/GenBank/DDBJ whole genome shotgun (WGS) entry which is preliminary data.</text>
</comment>
<dbReference type="GO" id="GO:0006801">
    <property type="term" value="P:superoxide metabolic process"/>
    <property type="evidence" value="ECO:0007669"/>
    <property type="project" value="InterPro"/>
</dbReference>
<name>A0AAP2CLB0_9BACT</name>
<evidence type="ECO:0000313" key="2">
    <source>
        <dbReference type="EMBL" id="MBS9525809.1"/>
    </source>
</evidence>
<evidence type="ECO:0000256" key="1">
    <source>
        <dbReference type="ARBA" id="ARBA00010457"/>
    </source>
</evidence>
<comment type="similarity">
    <text evidence="1">Belongs to the Cu-Zn superoxide dismutase family.</text>
</comment>
<evidence type="ECO:0000313" key="3">
    <source>
        <dbReference type="Proteomes" id="UP001319104"/>
    </source>
</evidence>
<protein>
    <recommendedName>
        <fullName evidence="4">CHRD domain-containing protein</fullName>
    </recommendedName>
</protein>
<accession>A0AAP2CLB0</accession>
<gene>
    <name evidence="2" type="ORF">KI659_17445</name>
</gene>
<keyword evidence="3" id="KW-1185">Reference proteome</keyword>
<proteinExistence type="inferred from homology"/>
<dbReference type="AlphaFoldDB" id="A0AAP2CLB0"/>
<organism evidence="2 3">
    <name type="scientific">Litoribacter ruber</name>
    <dbReference type="NCBI Taxonomy" id="702568"/>
    <lineage>
        <taxon>Bacteria</taxon>
        <taxon>Pseudomonadati</taxon>
        <taxon>Bacteroidota</taxon>
        <taxon>Cytophagia</taxon>
        <taxon>Cytophagales</taxon>
        <taxon>Cyclobacteriaceae</taxon>
        <taxon>Litoribacter</taxon>
    </lineage>
</organism>
<dbReference type="RefSeq" id="WP_213946670.1">
    <property type="nucleotide sequence ID" value="NZ_JAHCMY010000020.1"/>
</dbReference>
<dbReference type="SUPFAM" id="SSF49329">
    <property type="entry name" value="Cu,Zn superoxide dismutase-like"/>
    <property type="match status" value="1"/>
</dbReference>
<evidence type="ECO:0008006" key="4">
    <source>
        <dbReference type="Google" id="ProtNLM"/>
    </source>
</evidence>
<dbReference type="EMBL" id="JAHCMY010000020">
    <property type="protein sequence ID" value="MBS9525809.1"/>
    <property type="molecule type" value="Genomic_DNA"/>
</dbReference>
<reference evidence="2 3" key="1">
    <citation type="submission" date="2021-05" db="EMBL/GenBank/DDBJ databases">
        <authorList>
            <person name="Zhang Z.D."/>
            <person name="Osman G."/>
        </authorList>
    </citation>
    <scope>NUCLEOTIDE SEQUENCE [LARGE SCALE GENOMIC DNA]</scope>
    <source>
        <strain evidence="2 3">KCTC 32217</strain>
    </source>
</reference>
<dbReference type="PROSITE" id="PS51257">
    <property type="entry name" value="PROKAR_LIPOPROTEIN"/>
    <property type="match status" value="1"/>
</dbReference>